<name>A0A975GS47_9BACT</name>
<evidence type="ECO:0000313" key="3">
    <source>
        <dbReference type="Proteomes" id="UP000663722"/>
    </source>
</evidence>
<organism evidence="2 3">
    <name type="scientific">Desulfonema magnum</name>
    <dbReference type="NCBI Taxonomy" id="45655"/>
    <lineage>
        <taxon>Bacteria</taxon>
        <taxon>Pseudomonadati</taxon>
        <taxon>Thermodesulfobacteriota</taxon>
        <taxon>Desulfobacteria</taxon>
        <taxon>Desulfobacterales</taxon>
        <taxon>Desulfococcaceae</taxon>
        <taxon>Desulfonema</taxon>
    </lineage>
</organism>
<evidence type="ECO:0000256" key="1">
    <source>
        <dbReference type="SAM" id="MobiDB-lite"/>
    </source>
</evidence>
<evidence type="ECO:0000313" key="2">
    <source>
        <dbReference type="EMBL" id="QTA91542.1"/>
    </source>
</evidence>
<dbReference type="Proteomes" id="UP000663722">
    <property type="component" value="Chromosome"/>
</dbReference>
<sequence length="49" mass="5597">MRGTKTGSAFSEPWKHFHHPRQNPTLRSENFTVGGERSDFFMSGCPTIE</sequence>
<feature type="region of interest" description="Disordered" evidence="1">
    <location>
        <begin position="1"/>
        <end position="31"/>
    </location>
</feature>
<keyword evidence="3" id="KW-1185">Reference proteome</keyword>
<feature type="compositionally biased region" description="Polar residues" evidence="1">
    <location>
        <begin position="22"/>
        <end position="31"/>
    </location>
</feature>
<dbReference type="KEGG" id="dmm:dnm_076110"/>
<reference evidence="2" key="1">
    <citation type="journal article" date="2021" name="Microb. Physiol.">
        <title>Proteogenomic Insights into the Physiology of Marine, Sulfate-Reducing, Filamentous Desulfonema limicola and Desulfonema magnum.</title>
        <authorList>
            <person name="Schnaars V."/>
            <person name="Wohlbrand L."/>
            <person name="Scheve S."/>
            <person name="Hinrichs C."/>
            <person name="Reinhardt R."/>
            <person name="Rabus R."/>
        </authorList>
    </citation>
    <scope>NUCLEOTIDE SEQUENCE</scope>
    <source>
        <strain evidence="2">4be13</strain>
    </source>
</reference>
<proteinExistence type="predicted"/>
<dbReference type="EMBL" id="CP061800">
    <property type="protein sequence ID" value="QTA91542.1"/>
    <property type="molecule type" value="Genomic_DNA"/>
</dbReference>
<dbReference type="AlphaFoldDB" id="A0A975GS47"/>
<accession>A0A975GS47</accession>
<protein>
    <submittedName>
        <fullName evidence="2">Uncharacterized protein</fullName>
    </submittedName>
</protein>
<gene>
    <name evidence="2" type="ORF">dnm_076110</name>
</gene>